<dbReference type="InterPro" id="IPR025875">
    <property type="entry name" value="Leu-rich_rpt_4"/>
</dbReference>
<dbReference type="InterPro" id="IPR050836">
    <property type="entry name" value="SDS22/Internalin_LRR"/>
</dbReference>
<feature type="compositionally biased region" description="Basic and acidic residues" evidence="3">
    <location>
        <begin position="62"/>
        <end position="73"/>
    </location>
</feature>
<dbReference type="EMBL" id="CATOUU010000600">
    <property type="protein sequence ID" value="CAI9935305.1"/>
    <property type="molecule type" value="Genomic_DNA"/>
</dbReference>
<reference evidence="4" key="1">
    <citation type="submission" date="2023-06" db="EMBL/GenBank/DDBJ databases">
        <authorList>
            <person name="Kurt Z."/>
        </authorList>
    </citation>
    <scope>NUCLEOTIDE SEQUENCE</scope>
</reference>
<sequence>MKQLVELNLGSNQIREISELGNLTNLSKLSLTSNKINDVSVIGKLTNLQKLELQKLHPQNQRVEEPEQAHAREPLQQQSHLQ</sequence>
<evidence type="ECO:0000256" key="3">
    <source>
        <dbReference type="SAM" id="MobiDB-lite"/>
    </source>
</evidence>
<dbReference type="PANTHER" id="PTHR46652:SF3">
    <property type="entry name" value="LEUCINE-RICH REPEAT-CONTAINING PROTEIN 9"/>
    <property type="match status" value="1"/>
</dbReference>
<dbReference type="Proteomes" id="UP001642409">
    <property type="component" value="Unassembled WGS sequence"/>
</dbReference>
<protein>
    <submittedName>
        <fullName evidence="4">Leucine-rich repeat domain-containing protein</fullName>
    </submittedName>
    <submittedName>
        <fullName evidence="5">Leucine-rich_repeat domain-containing protein</fullName>
    </submittedName>
</protein>
<keyword evidence="6" id="KW-1185">Reference proteome</keyword>
<evidence type="ECO:0000256" key="1">
    <source>
        <dbReference type="ARBA" id="ARBA00022614"/>
    </source>
</evidence>
<dbReference type="PROSITE" id="PS51450">
    <property type="entry name" value="LRR"/>
    <property type="match status" value="2"/>
</dbReference>
<gene>
    <name evidence="4" type="ORF">HINF_LOCUS22950</name>
    <name evidence="5" type="ORF">HINF_LOCUS69144</name>
</gene>
<reference evidence="5 6" key="2">
    <citation type="submission" date="2024-07" db="EMBL/GenBank/DDBJ databases">
        <authorList>
            <person name="Akdeniz Z."/>
        </authorList>
    </citation>
    <scope>NUCLEOTIDE SEQUENCE [LARGE SCALE GENOMIC DNA]</scope>
</reference>
<dbReference type="AlphaFoldDB" id="A0AA86TZ22"/>
<dbReference type="Gene3D" id="3.80.10.10">
    <property type="entry name" value="Ribonuclease Inhibitor"/>
    <property type="match status" value="1"/>
</dbReference>
<dbReference type="InterPro" id="IPR001611">
    <property type="entry name" value="Leu-rich_rpt"/>
</dbReference>
<dbReference type="InterPro" id="IPR032675">
    <property type="entry name" value="LRR_dom_sf"/>
</dbReference>
<evidence type="ECO:0000313" key="5">
    <source>
        <dbReference type="EMBL" id="CAL6097594.1"/>
    </source>
</evidence>
<keyword evidence="1" id="KW-0433">Leucine-rich repeat</keyword>
<name>A0AA86TZ22_9EUKA</name>
<dbReference type="EMBL" id="CAXDID020000499">
    <property type="protein sequence ID" value="CAL6097594.1"/>
    <property type="molecule type" value="Genomic_DNA"/>
</dbReference>
<keyword evidence="2" id="KW-0677">Repeat</keyword>
<evidence type="ECO:0000313" key="6">
    <source>
        <dbReference type="Proteomes" id="UP001642409"/>
    </source>
</evidence>
<dbReference type="SUPFAM" id="SSF52058">
    <property type="entry name" value="L domain-like"/>
    <property type="match status" value="1"/>
</dbReference>
<feature type="region of interest" description="Disordered" evidence="3">
    <location>
        <begin position="58"/>
        <end position="82"/>
    </location>
</feature>
<evidence type="ECO:0000256" key="2">
    <source>
        <dbReference type="ARBA" id="ARBA00022737"/>
    </source>
</evidence>
<organism evidence="4">
    <name type="scientific">Hexamita inflata</name>
    <dbReference type="NCBI Taxonomy" id="28002"/>
    <lineage>
        <taxon>Eukaryota</taxon>
        <taxon>Metamonada</taxon>
        <taxon>Diplomonadida</taxon>
        <taxon>Hexamitidae</taxon>
        <taxon>Hexamitinae</taxon>
        <taxon>Hexamita</taxon>
    </lineage>
</organism>
<proteinExistence type="predicted"/>
<dbReference type="Pfam" id="PF12799">
    <property type="entry name" value="LRR_4"/>
    <property type="match status" value="1"/>
</dbReference>
<accession>A0AA86TZ22</accession>
<dbReference type="PANTHER" id="PTHR46652">
    <property type="entry name" value="LEUCINE-RICH REPEAT AND IQ DOMAIN-CONTAINING PROTEIN 1-RELATED"/>
    <property type="match status" value="1"/>
</dbReference>
<evidence type="ECO:0000313" key="4">
    <source>
        <dbReference type="EMBL" id="CAI9935305.1"/>
    </source>
</evidence>
<comment type="caution">
    <text evidence="4">The sequence shown here is derived from an EMBL/GenBank/DDBJ whole genome shotgun (WGS) entry which is preliminary data.</text>
</comment>